<name>A0A6M3LDI2_9ZZZZ</name>
<proteinExistence type="predicted"/>
<sequence>MSVEFLKRRKDKMKLSKTDRVVTAFAEHAGGPGWGNTPIWIIVQDNKNKYRMECLQRDEQSAALFGLYEISESVHRAMVAAVDKMRRGNK</sequence>
<reference evidence="1" key="1">
    <citation type="submission" date="2020-03" db="EMBL/GenBank/DDBJ databases">
        <title>The deep terrestrial virosphere.</title>
        <authorList>
            <person name="Holmfeldt K."/>
            <person name="Nilsson E."/>
            <person name="Simone D."/>
            <person name="Lopez-Fernandez M."/>
            <person name="Wu X."/>
            <person name="de Brujin I."/>
            <person name="Lundin D."/>
            <person name="Andersson A."/>
            <person name="Bertilsson S."/>
            <person name="Dopson M."/>
        </authorList>
    </citation>
    <scope>NUCLEOTIDE SEQUENCE</scope>
    <source>
        <strain evidence="1">MM415B04464</strain>
    </source>
</reference>
<protein>
    <submittedName>
        <fullName evidence="1">Uncharacterized protein</fullName>
    </submittedName>
</protein>
<evidence type="ECO:0000313" key="1">
    <source>
        <dbReference type="EMBL" id="QJA92810.1"/>
    </source>
</evidence>
<organism evidence="1">
    <name type="scientific">viral metagenome</name>
    <dbReference type="NCBI Taxonomy" id="1070528"/>
    <lineage>
        <taxon>unclassified sequences</taxon>
        <taxon>metagenomes</taxon>
        <taxon>organismal metagenomes</taxon>
    </lineage>
</organism>
<dbReference type="AlphaFoldDB" id="A0A6M3LDI2"/>
<accession>A0A6M3LDI2</accession>
<gene>
    <name evidence="1" type="ORF">MM415B04464_0006</name>
</gene>
<dbReference type="EMBL" id="MT143098">
    <property type="protein sequence ID" value="QJA92810.1"/>
    <property type="molecule type" value="Genomic_DNA"/>
</dbReference>